<dbReference type="EMBL" id="JBHLUU010000027">
    <property type="protein sequence ID" value="MFC0475471.1"/>
    <property type="molecule type" value="Genomic_DNA"/>
</dbReference>
<dbReference type="RefSeq" id="WP_160547550.1">
    <property type="nucleotide sequence ID" value="NZ_JBHLUU010000027.1"/>
</dbReference>
<dbReference type="Gene3D" id="3.10.450.50">
    <property type="match status" value="1"/>
</dbReference>
<gene>
    <name evidence="3" type="ORF">ACFFHF_09435</name>
</gene>
<dbReference type="Proteomes" id="UP001589738">
    <property type="component" value="Unassembled WGS sequence"/>
</dbReference>
<protein>
    <submittedName>
        <fullName evidence="3">Aromatic-ring-hydroxylating dioxygenase subunit beta</fullName>
    </submittedName>
</protein>
<dbReference type="Pfam" id="PF00866">
    <property type="entry name" value="Ring_hydroxyl_B"/>
    <property type="match status" value="1"/>
</dbReference>
<dbReference type="SUPFAM" id="SSF54427">
    <property type="entry name" value="NTF2-like"/>
    <property type="match status" value="1"/>
</dbReference>
<evidence type="ECO:0000256" key="1">
    <source>
        <dbReference type="ARBA" id="ARBA00009570"/>
    </source>
</evidence>
<keyword evidence="2" id="KW-0560">Oxidoreductase</keyword>
<reference evidence="3 4" key="1">
    <citation type="submission" date="2024-09" db="EMBL/GenBank/DDBJ databases">
        <authorList>
            <person name="Sun Q."/>
            <person name="Mori K."/>
        </authorList>
    </citation>
    <scope>NUCLEOTIDE SEQUENCE [LARGE SCALE GENOMIC DNA]</scope>
    <source>
        <strain evidence="3 4">CGMCC 1.9126</strain>
    </source>
</reference>
<dbReference type="PANTHER" id="PTHR41534">
    <property type="entry name" value="BLR3401 PROTEIN"/>
    <property type="match status" value="1"/>
</dbReference>
<keyword evidence="4" id="KW-1185">Reference proteome</keyword>
<name>A0ABV6KUC4_9BACI</name>
<evidence type="ECO:0000313" key="3">
    <source>
        <dbReference type="EMBL" id="MFC0475471.1"/>
    </source>
</evidence>
<dbReference type="GO" id="GO:0051213">
    <property type="term" value="F:dioxygenase activity"/>
    <property type="evidence" value="ECO:0007669"/>
    <property type="project" value="UniProtKB-KW"/>
</dbReference>
<dbReference type="InterPro" id="IPR000391">
    <property type="entry name" value="Rng_hydr_dOase-bsu"/>
</dbReference>
<dbReference type="CDD" id="cd00667">
    <property type="entry name" value="ring_hydroxylating_dioxygenases_beta"/>
    <property type="match status" value="1"/>
</dbReference>
<organism evidence="3 4">
    <name type="scientific">Robertmurraya beringensis</name>
    <dbReference type="NCBI Taxonomy" id="641660"/>
    <lineage>
        <taxon>Bacteria</taxon>
        <taxon>Bacillati</taxon>
        <taxon>Bacillota</taxon>
        <taxon>Bacilli</taxon>
        <taxon>Bacillales</taxon>
        <taxon>Bacillaceae</taxon>
        <taxon>Robertmurraya</taxon>
    </lineage>
</organism>
<proteinExistence type="inferred from homology"/>
<accession>A0ABV6KUC4</accession>
<sequence>MSQLLVDRKQIEEFLIDEAAYLDEGKFSEWLDLFTEDSFYWIPSNQDDIDPNTHVSIIYDDKNRLEERVWRLQSGLAYGQEPKSRTRHLVTNVKVLHCEEDKVIVTSNFILVELRRSIQTIYSGRLEHHLKQTDTTWKIASKKVELINNNEFLGNLSFLF</sequence>
<comment type="caution">
    <text evidence="3">The sequence shown here is derived from an EMBL/GenBank/DDBJ whole genome shotgun (WGS) entry which is preliminary data.</text>
</comment>
<comment type="similarity">
    <text evidence="1">Belongs to the bacterial ring-hydroxylating dioxygenase beta subunit family.</text>
</comment>
<evidence type="ECO:0000256" key="2">
    <source>
        <dbReference type="ARBA" id="ARBA00023002"/>
    </source>
</evidence>
<dbReference type="InterPro" id="IPR032710">
    <property type="entry name" value="NTF2-like_dom_sf"/>
</dbReference>
<keyword evidence="3" id="KW-0223">Dioxygenase</keyword>
<dbReference type="PANTHER" id="PTHR41534:SF1">
    <property type="entry name" value="BLR3401 PROTEIN"/>
    <property type="match status" value="1"/>
</dbReference>
<evidence type="ECO:0000313" key="4">
    <source>
        <dbReference type="Proteomes" id="UP001589738"/>
    </source>
</evidence>